<keyword evidence="11" id="KW-1185">Reference proteome</keyword>
<comment type="caution">
    <text evidence="10">The sequence shown here is derived from an EMBL/GenBank/DDBJ whole genome shotgun (WGS) entry which is preliminary data.</text>
</comment>
<keyword evidence="5 8" id="KW-0735">Signal-anchor</keyword>
<feature type="compositionally biased region" description="Pro residues" evidence="9">
    <location>
        <begin position="68"/>
        <end position="90"/>
    </location>
</feature>
<dbReference type="GO" id="GO:0016020">
    <property type="term" value="C:membrane"/>
    <property type="evidence" value="ECO:0007669"/>
    <property type="project" value="UniProtKB-SubCell"/>
</dbReference>
<dbReference type="Gene3D" id="3.40.50.150">
    <property type="entry name" value="Vaccinia Virus protein VP39"/>
    <property type="match status" value="1"/>
</dbReference>
<proteinExistence type="inferred from homology"/>
<keyword evidence="3 8" id="KW-0489">Methyltransferase</keyword>
<dbReference type="AlphaFoldDB" id="A0A8J5ZCV4"/>
<dbReference type="GO" id="GO:0008168">
    <property type="term" value="F:methyltransferase activity"/>
    <property type="evidence" value="ECO:0007669"/>
    <property type="project" value="UniProtKB-UniRule"/>
</dbReference>
<keyword evidence="8" id="KW-0472">Membrane</keyword>
<comment type="subcellular location">
    <subcellularLocation>
        <location evidence="7">Endomembrane system</location>
        <topology evidence="7">Single-pass membrane protein</topology>
    </subcellularLocation>
    <subcellularLocation>
        <location evidence="1 8">Membrane</location>
        <topology evidence="1 8">Single-pass type II membrane protein</topology>
    </subcellularLocation>
</comment>
<feature type="compositionally biased region" description="Acidic residues" evidence="9">
    <location>
        <begin position="124"/>
        <end position="135"/>
    </location>
</feature>
<accession>A0A8J5ZCV4</accession>
<dbReference type="GO" id="GO:0005802">
    <property type="term" value="C:trans-Golgi network"/>
    <property type="evidence" value="ECO:0007669"/>
    <property type="project" value="TreeGrafter"/>
</dbReference>
<evidence type="ECO:0000313" key="10">
    <source>
        <dbReference type="EMBL" id="KAG8499378.1"/>
    </source>
</evidence>
<evidence type="ECO:0000256" key="2">
    <source>
        <dbReference type="ARBA" id="ARBA00008361"/>
    </source>
</evidence>
<dbReference type="InterPro" id="IPR029063">
    <property type="entry name" value="SAM-dependent_MTases_sf"/>
</dbReference>
<feature type="compositionally biased region" description="Polar residues" evidence="9">
    <location>
        <begin position="112"/>
        <end position="121"/>
    </location>
</feature>
<evidence type="ECO:0000256" key="8">
    <source>
        <dbReference type="RuleBase" id="RU366043"/>
    </source>
</evidence>
<protein>
    <recommendedName>
        <fullName evidence="8">Methyltransferase</fullName>
        <ecNumber evidence="8">2.1.1.-</ecNumber>
    </recommendedName>
</protein>
<reference evidence="10 11" key="1">
    <citation type="journal article" date="2021" name="bioRxiv">
        <title>The Gossypium anomalum genome as a resource for cotton improvement and evolutionary analysis of hybrid incompatibility.</title>
        <authorList>
            <person name="Grover C.E."/>
            <person name="Yuan D."/>
            <person name="Arick M.A."/>
            <person name="Miller E.R."/>
            <person name="Hu G."/>
            <person name="Peterson D.G."/>
            <person name="Wendel J.F."/>
            <person name="Udall J.A."/>
        </authorList>
    </citation>
    <scope>NUCLEOTIDE SEQUENCE [LARGE SCALE GENOMIC DNA]</scope>
    <source>
        <strain evidence="10">JFW-Udall</strain>
        <tissue evidence="10">Leaf</tissue>
    </source>
</reference>
<evidence type="ECO:0000256" key="1">
    <source>
        <dbReference type="ARBA" id="ARBA00004606"/>
    </source>
</evidence>
<dbReference type="PANTHER" id="PTHR10108">
    <property type="entry name" value="SAM-DEPENDENT METHYLTRANSFERASE"/>
    <property type="match status" value="1"/>
</dbReference>
<evidence type="ECO:0000256" key="5">
    <source>
        <dbReference type="ARBA" id="ARBA00022968"/>
    </source>
</evidence>
<keyword evidence="8" id="KW-1133">Transmembrane helix</keyword>
<dbReference type="EMBL" id="JAHUZN010000003">
    <property type="protein sequence ID" value="KAG8499378.1"/>
    <property type="molecule type" value="Genomic_DNA"/>
</dbReference>
<gene>
    <name evidence="10" type="ORF">CXB51_005972</name>
</gene>
<evidence type="ECO:0000256" key="4">
    <source>
        <dbReference type="ARBA" id="ARBA00022679"/>
    </source>
</evidence>
<keyword evidence="6 8" id="KW-0325">Glycoprotein</keyword>
<keyword evidence="4 8" id="KW-0808">Transferase</keyword>
<evidence type="ECO:0000313" key="11">
    <source>
        <dbReference type="Proteomes" id="UP000701853"/>
    </source>
</evidence>
<dbReference type="EC" id="2.1.1.-" evidence="8"/>
<dbReference type="GO" id="GO:0005768">
    <property type="term" value="C:endosome"/>
    <property type="evidence" value="ECO:0007669"/>
    <property type="project" value="TreeGrafter"/>
</dbReference>
<sequence length="733" mass="83423">MKPTAPITSTTATVTASSTTIEAIKTLKFVKLVAIVVLSFSLVFLATHLSSSSSSSFPINYYLLTPQASPPVSPPPPPPPSPPPSPPPPAVRRTGIIDENGAMSDEFFVGESGSNSTTGFTEFSDGDEEGREQEEEERKSKSDGDVWVVVEKYKVCDKSKVDYVPCVDNKKAIKLFRKSEKGEKYERHCPGKDEMLDCVIPRPEGYQRSIPWPQSRDEMAGVELGRQKVWFSNMPHTRLVEDKGGQNWISIKKDKFIFPGGGTQFIHGADQYLNQISQMVPEISFGHHVRVALDIGCGVASFGAFLLQRNVTTLSIAPKDVHENQIQFALERGVPAMVAVFATHRLLYPSQAFDLIHCSRCRINWTRDGKFFFIWTYPKQPLYLELFENCLQLIKIQLSIIDYCNPIMKFKIFQRHSFMDCMYADEILLLEVNRMLRAGGYFVWAAQPVYKHEEILQEQWKEMEDLTARICWELVKKEGYIAIWRKPLNNSCYLNRDTGVLPPLCNSNDNSDNVWYVDLRACITLLPVNGYGSNVSTWPARLHDPPDRLQSIEMNAYISRKEIFRAESKYWNEIIDSYIRAFRWKDLKLRNVMDMRAGLGGFAAALHDLQIDCWVMNVVPVSGFNTLPVIYDRGLIGVMHDWCEPFDTYPRTYDLLHAAGLFSIEKKRCNMSTIMLEMDRMLRPGGRVYIRDSISVMGELQEIATAMGWVAVLHETGEGPHASWKILISEKRM</sequence>
<feature type="region of interest" description="Disordered" evidence="9">
    <location>
        <begin position="68"/>
        <end position="95"/>
    </location>
</feature>
<keyword evidence="8" id="KW-0812">Transmembrane</keyword>
<feature type="transmembrane region" description="Helical" evidence="8">
    <location>
        <begin position="29"/>
        <end position="49"/>
    </location>
</feature>
<comment type="similarity">
    <text evidence="2 8">Belongs to the methyltransferase superfamily.</text>
</comment>
<dbReference type="GO" id="GO:0032259">
    <property type="term" value="P:methylation"/>
    <property type="evidence" value="ECO:0007669"/>
    <property type="project" value="UniProtKB-KW"/>
</dbReference>
<dbReference type="Proteomes" id="UP000701853">
    <property type="component" value="Chromosome 3"/>
</dbReference>
<organism evidence="10 11">
    <name type="scientific">Gossypium anomalum</name>
    <dbReference type="NCBI Taxonomy" id="47600"/>
    <lineage>
        <taxon>Eukaryota</taxon>
        <taxon>Viridiplantae</taxon>
        <taxon>Streptophyta</taxon>
        <taxon>Embryophyta</taxon>
        <taxon>Tracheophyta</taxon>
        <taxon>Spermatophyta</taxon>
        <taxon>Magnoliopsida</taxon>
        <taxon>eudicotyledons</taxon>
        <taxon>Gunneridae</taxon>
        <taxon>Pentapetalae</taxon>
        <taxon>rosids</taxon>
        <taxon>malvids</taxon>
        <taxon>Malvales</taxon>
        <taxon>Malvaceae</taxon>
        <taxon>Malvoideae</taxon>
        <taxon>Gossypium</taxon>
    </lineage>
</organism>
<feature type="region of interest" description="Disordered" evidence="9">
    <location>
        <begin position="107"/>
        <end position="143"/>
    </location>
</feature>
<dbReference type="SUPFAM" id="SSF53335">
    <property type="entry name" value="S-adenosyl-L-methionine-dependent methyltransferases"/>
    <property type="match status" value="2"/>
</dbReference>
<dbReference type="InterPro" id="IPR004159">
    <property type="entry name" value="Put_SAM_MeTrfase"/>
</dbReference>
<dbReference type="PANTHER" id="PTHR10108:SF1144">
    <property type="entry name" value="METHYLTRANSFERASE PMT10-RELATED"/>
    <property type="match status" value="1"/>
</dbReference>
<evidence type="ECO:0000256" key="9">
    <source>
        <dbReference type="SAM" id="MobiDB-lite"/>
    </source>
</evidence>
<evidence type="ECO:0000256" key="3">
    <source>
        <dbReference type="ARBA" id="ARBA00022603"/>
    </source>
</evidence>
<name>A0A8J5ZCV4_9ROSI</name>
<evidence type="ECO:0000256" key="7">
    <source>
        <dbReference type="ARBA" id="ARBA00037847"/>
    </source>
</evidence>
<dbReference type="OrthoDB" id="2013972at2759"/>
<dbReference type="Pfam" id="PF03141">
    <property type="entry name" value="Methyltransf_29"/>
    <property type="match status" value="2"/>
</dbReference>
<evidence type="ECO:0000256" key="6">
    <source>
        <dbReference type="ARBA" id="ARBA00023180"/>
    </source>
</evidence>